<dbReference type="CDD" id="cd00161">
    <property type="entry name" value="beta-trefoil_Ricin-like"/>
    <property type="match status" value="1"/>
</dbReference>
<evidence type="ECO:0000256" key="1">
    <source>
        <dbReference type="SAM" id="MobiDB-lite"/>
    </source>
</evidence>
<evidence type="ECO:0000313" key="4">
    <source>
        <dbReference type="Proteomes" id="UP000265768"/>
    </source>
</evidence>
<feature type="region of interest" description="Disordered" evidence="1">
    <location>
        <begin position="158"/>
        <end position="180"/>
    </location>
</feature>
<feature type="region of interest" description="Disordered" evidence="1">
    <location>
        <begin position="92"/>
        <end position="127"/>
    </location>
</feature>
<dbReference type="SUPFAM" id="SSF50370">
    <property type="entry name" value="Ricin B-like lectins"/>
    <property type="match status" value="1"/>
</dbReference>
<evidence type="ECO:0000313" key="3">
    <source>
        <dbReference type="EMBL" id="RJL34205.1"/>
    </source>
</evidence>
<keyword evidence="2" id="KW-0812">Transmembrane</keyword>
<organism evidence="3 4">
    <name type="scientific">Bailinhaonella thermotolerans</name>
    <dbReference type="NCBI Taxonomy" id="1070861"/>
    <lineage>
        <taxon>Bacteria</taxon>
        <taxon>Bacillati</taxon>
        <taxon>Actinomycetota</taxon>
        <taxon>Actinomycetes</taxon>
        <taxon>Streptosporangiales</taxon>
        <taxon>Streptosporangiaceae</taxon>
        <taxon>Bailinhaonella</taxon>
    </lineage>
</organism>
<dbReference type="Gene3D" id="2.80.10.50">
    <property type="match status" value="1"/>
</dbReference>
<accession>A0A3A4AWC7</accession>
<dbReference type="Proteomes" id="UP000265768">
    <property type="component" value="Unassembled WGS sequence"/>
</dbReference>
<gene>
    <name evidence="3" type="ORF">D5H75_06965</name>
</gene>
<evidence type="ECO:0008006" key="5">
    <source>
        <dbReference type="Google" id="ProtNLM"/>
    </source>
</evidence>
<keyword evidence="4" id="KW-1185">Reference proteome</keyword>
<comment type="caution">
    <text evidence="3">The sequence shown here is derived from an EMBL/GenBank/DDBJ whole genome shotgun (WGS) entry which is preliminary data.</text>
</comment>
<feature type="transmembrane region" description="Helical" evidence="2">
    <location>
        <begin position="133"/>
        <end position="151"/>
    </location>
</feature>
<keyword evidence="2" id="KW-1133">Transmembrane helix</keyword>
<dbReference type="AlphaFoldDB" id="A0A3A4AWC7"/>
<proteinExistence type="predicted"/>
<evidence type="ECO:0000256" key="2">
    <source>
        <dbReference type="SAM" id="Phobius"/>
    </source>
</evidence>
<reference evidence="3 4" key="1">
    <citation type="submission" date="2018-09" db="EMBL/GenBank/DDBJ databases">
        <title>YIM 75507 draft genome.</title>
        <authorList>
            <person name="Tang S."/>
            <person name="Feng Y."/>
        </authorList>
    </citation>
    <scope>NUCLEOTIDE SEQUENCE [LARGE SCALE GENOMIC DNA]</scope>
    <source>
        <strain evidence="3 4">YIM 75507</strain>
    </source>
</reference>
<sequence>MAADRPDPRDAETPAEFMLQMRRLKAWSGLTFRQLEARAVAAGRPLPHSTLVAALRRDTLPREELVAAFAAACGCPEEGVAQWVDRRRRLAMDHGHRPPPDDAAAEAVRDDDSPDADPAAAARSTPGGRSYRLPALVLAAALMAAGIWWAIVLGTGASAEDPPPSPRPSRTAAQPSLRPAAHLPASATGFHRIRLVASGRCLSTGRGKDSQVKQTTCEQRFPLRSVRPVGDGTYQIATLHPEFGSGCMGIRNGQVHDDWCGGRGGNESERFWLEPAATGGSGYLIRVAHSSLCVGLPHPPGREGTPLALLPCDPGARGQVFAFEADPDSVIR</sequence>
<dbReference type="InterPro" id="IPR035992">
    <property type="entry name" value="Ricin_B-like_lectins"/>
</dbReference>
<name>A0A3A4AWC7_9ACTN</name>
<dbReference type="EMBL" id="QZEY01000002">
    <property type="protein sequence ID" value="RJL34205.1"/>
    <property type="molecule type" value="Genomic_DNA"/>
</dbReference>
<keyword evidence="2" id="KW-0472">Membrane</keyword>
<protein>
    <recommendedName>
        <fullName evidence="5">XRE family transcriptional regulator</fullName>
    </recommendedName>
</protein>